<organism evidence="2">
    <name type="scientific">Amblyomma triste</name>
    <name type="common">Neotropical tick</name>
    <dbReference type="NCBI Taxonomy" id="251400"/>
    <lineage>
        <taxon>Eukaryota</taxon>
        <taxon>Metazoa</taxon>
        <taxon>Ecdysozoa</taxon>
        <taxon>Arthropoda</taxon>
        <taxon>Chelicerata</taxon>
        <taxon>Arachnida</taxon>
        <taxon>Acari</taxon>
        <taxon>Parasitiformes</taxon>
        <taxon>Ixodida</taxon>
        <taxon>Ixodoidea</taxon>
        <taxon>Ixodidae</taxon>
        <taxon>Amblyomminae</taxon>
        <taxon>Amblyomma</taxon>
    </lineage>
</organism>
<name>A0A023G2B7_AMBTT</name>
<accession>A0A023G2B7</accession>
<protein>
    <submittedName>
        <fullName evidence="2">Putative secreted protein</fullName>
    </submittedName>
</protein>
<sequence length="145" mass="16422">MARLCLFIAFALAAFMCGVAGAKKITAAKDIVQDEELIKTLAQTALQEQNDAKGVTTYFWWWFVKIWNAVVKIVNSIVEAVVEIQFETKNLECLTSCTYASKNEKDFKGDNCTTEIKYNTKTKQHEVLSLDCKKAKTKRGKKKKN</sequence>
<evidence type="ECO:0000313" key="2">
    <source>
        <dbReference type="EMBL" id="JAC27904.1"/>
    </source>
</evidence>
<keyword evidence="1" id="KW-0732">Signal</keyword>
<reference evidence="2" key="1">
    <citation type="submission" date="2014-03" db="EMBL/GenBank/DDBJ databases">
        <title>The sialotranscriptome of Amblyomma triste, Amblyomma parvum and Amblyomma cajennense ticks, uncovered by 454-based RNA-seq.</title>
        <authorList>
            <person name="Garcia G.R."/>
            <person name="Gardinassi L.G."/>
            <person name="Ribeiro J.M."/>
            <person name="Anatriello E."/>
            <person name="Ferreira B.R."/>
            <person name="Moreira H.N."/>
            <person name="Mafra C."/>
            <person name="Olegario M.M."/>
            <person name="Szabo P.J."/>
            <person name="Miranda-Santos I.K."/>
            <person name="Maruyama S.R."/>
        </authorList>
    </citation>
    <scope>NUCLEOTIDE SEQUENCE</scope>
    <source>
        <strain evidence="2">Mato Grasso do Sul</strain>
        <tissue evidence="2">Salivary glands</tissue>
    </source>
</reference>
<proteinExistence type="evidence at transcript level"/>
<dbReference type="EMBL" id="GBBM01007514">
    <property type="protein sequence ID" value="JAC27904.1"/>
    <property type="molecule type" value="mRNA"/>
</dbReference>
<evidence type="ECO:0000256" key="1">
    <source>
        <dbReference type="SAM" id="SignalP"/>
    </source>
</evidence>
<feature type="signal peptide" evidence="1">
    <location>
        <begin position="1"/>
        <end position="22"/>
    </location>
</feature>
<feature type="chain" id="PRO_5001520470" evidence="1">
    <location>
        <begin position="23"/>
        <end position="145"/>
    </location>
</feature>
<dbReference type="AlphaFoldDB" id="A0A023G2B7"/>